<dbReference type="Proteomes" id="UP001159363">
    <property type="component" value="Chromosome 8"/>
</dbReference>
<feature type="region of interest" description="Disordered" evidence="1">
    <location>
        <begin position="1"/>
        <end position="39"/>
    </location>
</feature>
<evidence type="ECO:0000256" key="1">
    <source>
        <dbReference type="SAM" id="MobiDB-lite"/>
    </source>
</evidence>
<sequence length="518" mass="57342">MKGWGRSETTEQTRRPTPSSATTPTCASPGVTAPGIEPGSLPPPPLITLLSYCNITASRWWRPLNKNCDTLRLVGFVLWLHKTTDHTSSCGVTYTTPSLDSAASSRRRYYGVIDHFTVTRPIEERNLFAVLQEDRKQIPPAVNQRRSKTDNKPQFQKISGKRRGGGDKWHSGIILDGTSRSTSSLLLGVRSSSFVVDPPQNDPGCTAAHQLTLESSMRWDFLPPGISSLQSCISEQLLGKPGSIPSERAPGFSLMVIVPEDAAGQRVFPGVSRFPRTCIPALLHTHLAYSHRLSRPLCYKPPMSLHSRTCKLYAKAPASGPRHMARVEIGDGTTVYTMKFRKSAQLSPRRTGFDSRRVPDYAAGRRVFWVISRFPPPCHSGAAMYSPRFNLVGSQDPEVRSRPNLVHATPLFSARQLLVRSPVGRIEKRVYLAFESERWGSHKDDNATRDKCAIAPKRKALTWRAEFSSHCMYMPLTIKNPEKSIPPNLRTGTAAPGRLTTDGTAIHRVVQQGGEGDD</sequence>
<name>A0ABQ9GS15_9NEOP</name>
<keyword evidence="3" id="KW-1185">Reference proteome</keyword>
<proteinExistence type="predicted"/>
<comment type="caution">
    <text evidence="2">The sequence shown here is derived from an EMBL/GenBank/DDBJ whole genome shotgun (WGS) entry which is preliminary data.</text>
</comment>
<feature type="region of interest" description="Disordered" evidence="1">
    <location>
        <begin position="141"/>
        <end position="170"/>
    </location>
</feature>
<accession>A0ABQ9GS15</accession>
<evidence type="ECO:0000313" key="3">
    <source>
        <dbReference type="Proteomes" id="UP001159363"/>
    </source>
</evidence>
<reference evidence="2 3" key="1">
    <citation type="submission" date="2023-02" db="EMBL/GenBank/DDBJ databases">
        <title>LHISI_Scaffold_Assembly.</title>
        <authorList>
            <person name="Stuart O.P."/>
            <person name="Cleave R."/>
            <person name="Magrath M.J.L."/>
            <person name="Mikheyev A.S."/>
        </authorList>
    </citation>
    <scope>NUCLEOTIDE SEQUENCE [LARGE SCALE GENOMIC DNA]</scope>
    <source>
        <strain evidence="2">Daus_M_001</strain>
        <tissue evidence="2">Leg muscle</tissue>
    </source>
</reference>
<gene>
    <name evidence="2" type="ORF">PR048_022721</name>
</gene>
<protein>
    <submittedName>
        <fullName evidence="2">Uncharacterized protein</fullName>
    </submittedName>
</protein>
<dbReference type="EMBL" id="JARBHB010000009">
    <property type="protein sequence ID" value="KAJ8874832.1"/>
    <property type="molecule type" value="Genomic_DNA"/>
</dbReference>
<organism evidence="2 3">
    <name type="scientific">Dryococelus australis</name>
    <dbReference type="NCBI Taxonomy" id="614101"/>
    <lineage>
        <taxon>Eukaryota</taxon>
        <taxon>Metazoa</taxon>
        <taxon>Ecdysozoa</taxon>
        <taxon>Arthropoda</taxon>
        <taxon>Hexapoda</taxon>
        <taxon>Insecta</taxon>
        <taxon>Pterygota</taxon>
        <taxon>Neoptera</taxon>
        <taxon>Polyneoptera</taxon>
        <taxon>Phasmatodea</taxon>
        <taxon>Verophasmatodea</taxon>
        <taxon>Anareolatae</taxon>
        <taxon>Phasmatidae</taxon>
        <taxon>Eurycanthinae</taxon>
        <taxon>Dryococelus</taxon>
    </lineage>
</organism>
<feature type="compositionally biased region" description="Low complexity" evidence="1">
    <location>
        <begin position="15"/>
        <end position="39"/>
    </location>
</feature>
<evidence type="ECO:0000313" key="2">
    <source>
        <dbReference type="EMBL" id="KAJ8874832.1"/>
    </source>
</evidence>